<dbReference type="GO" id="GO:0003677">
    <property type="term" value="F:DNA binding"/>
    <property type="evidence" value="ECO:0007669"/>
    <property type="project" value="UniProtKB-UniRule"/>
</dbReference>
<dbReference type="Pfam" id="PF00589">
    <property type="entry name" value="Phage_integrase"/>
    <property type="match status" value="1"/>
</dbReference>
<evidence type="ECO:0000259" key="7">
    <source>
        <dbReference type="PROSITE" id="PS51900"/>
    </source>
</evidence>
<name>A0A9Q4DNC7_BACSC</name>
<proteinExistence type="inferred from homology"/>
<evidence type="ECO:0000259" key="6">
    <source>
        <dbReference type="PROSITE" id="PS51898"/>
    </source>
</evidence>
<dbReference type="GO" id="GO:0015074">
    <property type="term" value="P:DNA integration"/>
    <property type="evidence" value="ECO:0007669"/>
    <property type="project" value="UniProtKB-KW"/>
</dbReference>
<keyword evidence="2" id="KW-0229">DNA integration</keyword>
<dbReference type="InterPro" id="IPR002104">
    <property type="entry name" value="Integrase_catalytic"/>
</dbReference>
<dbReference type="Proteomes" id="UP001070352">
    <property type="component" value="Unassembled WGS sequence"/>
</dbReference>
<dbReference type="Gene3D" id="1.10.443.10">
    <property type="entry name" value="Intergrase catalytic core"/>
    <property type="match status" value="1"/>
</dbReference>
<dbReference type="InterPro" id="IPR013762">
    <property type="entry name" value="Integrase-like_cat_sf"/>
</dbReference>
<dbReference type="InterPro" id="IPR050808">
    <property type="entry name" value="Phage_Integrase"/>
</dbReference>
<comment type="similarity">
    <text evidence="1">Belongs to the 'phage' integrase family.</text>
</comment>
<feature type="domain" description="Core-binding (CB)" evidence="7">
    <location>
        <begin position="66"/>
        <end position="149"/>
    </location>
</feature>
<evidence type="ECO:0000256" key="4">
    <source>
        <dbReference type="ARBA" id="ARBA00023172"/>
    </source>
</evidence>
<dbReference type="PROSITE" id="PS51900">
    <property type="entry name" value="CB"/>
    <property type="match status" value="1"/>
</dbReference>
<dbReference type="GO" id="GO:0006310">
    <property type="term" value="P:DNA recombination"/>
    <property type="evidence" value="ECO:0007669"/>
    <property type="project" value="UniProtKB-KW"/>
</dbReference>
<dbReference type="Pfam" id="PF14659">
    <property type="entry name" value="Phage_int_SAM_3"/>
    <property type="match status" value="1"/>
</dbReference>
<accession>A0A9Q4DNC7</accession>
<protein>
    <submittedName>
        <fullName evidence="8">Site-specific integrase</fullName>
    </submittedName>
</protein>
<organism evidence="8 9">
    <name type="scientific">Bacillus spizizenii</name>
    <name type="common">Bacillus subtilis subsp. spizizenii</name>
    <dbReference type="NCBI Taxonomy" id="96241"/>
    <lineage>
        <taxon>Bacteria</taxon>
        <taxon>Bacillati</taxon>
        <taxon>Bacillota</taxon>
        <taxon>Bacilli</taxon>
        <taxon>Bacillales</taxon>
        <taxon>Bacillaceae</taxon>
        <taxon>Bacillus</taxon>
    </lineage>
</organism>
<sequence length="388" mass="44210">MASIQLDKKTGKYYFIVDAGKSETTGKRRQIKRRGFPTKTEAKKAMKKVLAEVLTTKEIKKDPSKQLFESFLENWFEAKRVSLRPSTIVNYRQQIEYNILPYLGHFKITDITEEVLQSFVNRLHNERNLAGKTIRATFGIVGEVLKKSSRKGAFDLEILREINLPTENKRVEVWSADDIKTFLDARARILNLTRHFIGMEISVLTGMRCGEVLGLRWSDVDFERKILTIRQTLSKIDDKGNYGLVPEAKTINAFRTVNLPDRLVASLIAHKGLIDHERIVLGDKYEDNDLVVCTKNGSWVHPNNFRRAFNVTRDGLGLPKIPLKGLRHTHATYLVSIGVSPKLVQERLGHANIKTTLGTYSHVLPSMQREVAEKLDRLIAECDRSVTG</sequence>
<dbReference type="InterPro" id="IPR011010">
    <property type="entry name" value="DNA_brk_join_enz"/>
</dbReference>
<keyword evidence="3 5" id="KW-0238">DNA-binding</keyword>
<evidence type="ECO:0000313" key="9">
    <source>
        <dbReference type="Proteomes" id="UP001070352"/>
    </source>
</evidence>
<dbReference type="InterPro" id="IPR044068">
    <property type="entry name" value="CB"/>
</dbReference>
<dbReference type="PROSITE" id="PS51898">
    <property type="entry name" value="TYR_RECOMBINASE"/>
    <property type="match status" value="1"/>
</dbReference>
<dbReference type="InterPro" id="IPR004107">
    <property type="entry name" value="Integrase_SAM-like_N"/>
</dbReference>
<feature type="domain" description="Tyr recombinase" evidence="6">
    <location>
        <begin position="169"/>
        <end position="373"/>
    </location>
</feature>
<dbReference type="AlphaFoldDB" id="A0A9Q4DNC7"/>
<dbReference type="PANTHER" id="PTHR30629">
    <property type="entry name" value="PROPHAGE INTEGRASE"/>
    <property type="match status" value="1"/>
</dbReference>
<dbReference type="CDD" id="cd01189">
    <property type="entry name" value="INT_ICEBs1_C_like"/>
    <property type="match status" value="1"/>
</dbReference>
<gene>
    <name evidence="8" type="ORF">MOC45_08410</name>
</gene>
<dbReference type="PANTHER" id="PTHR30629:SF6">
    <property type="entry name" value="PROPHAGE INTEGRASE INTA-RELATED"/>
    <property type="match status" value="1"/>
</dbReference>
<evidence type="ECO:0000313" key="8">
    <source>
        <dbReference type="EMBL" id="MCY8120626.1"/>
    </source>
</evidence>
<evidence type="ECO:0000256" key="1">
    <source>
        <dbReference type="ARBA" id="ARBA00008857"/>
    </source>
</evidence>
<evidence type="ECO:0000256" key="5">
    <source>
        <dbReference type="PROSITE-ProRule" id="PRU01248"/>
    </source>
</evidence>
<dbReference type="InterPro" id="IPR010998">
    <property type="entry name" value="Integrase_recombinase_N"/>
</dbReference>
<dbReference type="SUPFAM" id="SSF56349">
    <property type="entry name" value="DNA breaking-rejoining enzymes"/>
    <property type="match status" value="1"/>
</dbReference>
<dbReference type="Gene3D" id="1.10.150.130">
    <property type="match status" value="1"/>
</dbReference>
<reference evidence="8" key="1">
    <citation type="submission" date="2022-02" db="EMBL/GenBank/DDBJ databases">
        <title>Crop Bioprotection Bacillus Genome Sequencing.</title>
        <authorList>
            <person name="Dunlap C."/>
        </authorList>
    </citation>
    <scope>NUCLEOTIDE SEQUENCE</scope>
    <source>
        <strain evidence="8">M18B4</strain>
    </source>
</reference>
<dbReference type="EMBL" id="JALANJ010000010">
    <property type="protein sequence ID" value="MCY8120626.1"/>
    <property type="molecule type" value="Genomic_DNA"/>
</dbReference>
<keyword evidence="4" id="KW-0233">DNA recombination</keyword>
<dbReference type="Pfam" id="PF14657">
    <property type="entry name" value="Arm-DNA-bind_4"/>
    <property type="match status" value="1"/>
</dbReference>
<evidence type="ECO:0000256" key="3">
    <source>
        <dbReference type="ARBA" id="ARBA00023125"/>
    </source>
</evidence>
<evidence type="ECO:0000256" key="2">
    <source>
        <dbReference type="ARBA" id="ARBA00022908"/>
    </source>
</evidence>
<comment type="caution">
    <text evidence="8">The sequence shown here is derived from an EMBL/GenBank/DDBJ whole genome shotgun (WGS) entry which is preliminary data.</text>
</comment>
<dbReference type="InterPro" id="IPR028259">
    <property type="entry name" value="AP2-like_int_N"/>
</dbReference>